<dbReference type="InterPro" id="IPR030678">
    <property type="entry name" value="Peptide/Ni-bd"/>
</dbReference>
<dbReference type="STRING" id="207949.RED65_04475"/>
<accession>Q1MXK9</accession>
<dbReference type="PANTHER" id="PTHR30290">
    <property type="entry name" value="PERIPLASMIC BINDING COMPONENT OF ABC TRANSPORTER"/>
    <property type="match status" value="1"/>
</dbReference>
<feature type="domain" description="Solute-binding protein family 5" evidence="1">
    <location>
        <begin position="88"/>
        <end position="454"/>
    </location>
</feature>
<dbReference type="AlphaFoldDB" id="Q1MXK9"/>
<protein>
    <submittedName>
        <fullName evidence="2">Putative binding protein component ofABC transporter</fullName>
    </submittedName>
</protein>
<dbReference type="InterPro" id="IPR000914">
    <property type="entry name" value="SBP_5_dom"/>
</dbReference>
<reference evidence="2 3" key="1">
    <citation type="submission" date="2006-03" db="EMBL/GenBank/DDBJ databases">
        <authorList>
            <person name="Pinhassi J."/>
            <person name="Pedros-Alio C."/>
            <person name="Ferriera S."/>
            <person name="Johnson J."/>
            <person name="Kravitz S."/>
            <person name="Halpern A."/>
            <person name="Remington K."/>
            <person name="Beeson K."/>
            <person name="Tran B."/>
            <person name="Rogers Y.-H."/>
            <person name="Friedman R."/>
            <person name="Venter J.C."/>
        </authorList>
    </citation>
    <scope>NUCLEOTIDE SEQUENCE [LARGE SCALE GENOMIC DNA]</scope>
    <source>
        <strain evidence="2 3">RED65</strain>
    </source>
</reference>
<dbReference type="OrthoDB" id="9803988at2"/>
<proteinExistence type="predicted"/>
<dbReference type="InterPro" id="IPR039424">
    <property type="entry name" value="SBP_5"/>
</dbReference>
<dbReference type="SUPFAM" id="SSF53850">
    <property type="entry name" value="Periplasmic binding protein-like II"/>
    <property type="match status" value="1"/>
</dbReference>
<dbReference type="Proteomes" id="UP000004263">
    <property type="component" value="Unassembled WGS sequence"/>
</dbReference>
<name>Q1MXK9_9GAMM</name>
<comment type="caution">
    <text evidence="2">The sequence shown here is derived from an EMBL/GenBank/DDBJ whole genome shotgun (WGS) entry which is preliminary data.</text>
</comment>
<dbReference type="PIRSF" id="PIRSF002741">
    <property type="entry name" value="MppA"/>
    <property type="match status" value="1"/>
</dbReference>
<organism evidence="2 3">
    <name type="scientific">Bermanella marisrubri</name>
    <dbReference type="NCBI Taxonomy" id="207949"/>
    <lineage>
        <taxon>Bacteria</taxon>
        <taxon>Pseudomonadati</taxon>
        <taxon>Pseudomonadota</taxon>
        <taxon>Gammaproteobacteria</taxon>
        <taxon>Oceanospirillales</taxon>
        <taxon>Oceanospirillaceae</taxon>
        <taxon>Bermanella</taxon>
    </lineage>
</organism>
<evidence type="ECO:0000313" key="2">
    <source>
        <dbReference type="EMBL" id="EAT10704.1"/>
    </source>
</evidence>
<sequence>MKNAIQLILTLLILNSPAQGFPAEEWLSNDIDPIWAEPNAPKGGVFRGYIPEFPPTFRIWGPYAHHPLRSLFSDNQLSLVSFHPNTGKPIPSLASEWFFHKNNKAISFRIHEDAKWSDSTPVTSQDFTFTKSFFISGKAKDPWFKSFYHENIESIKAIDSKTLYIEANQPMDKQTLIKVLNLRPLPKHFYSQPEDNLIKTSQWRVEPNTGPYILSGYSFGDELIFRRKTEWWGKSLKYNLGRYNVDTVVYKVYQTRSDVRKAFAEGFIDYYRSTASHTHSPQFASLIERGAAHHFIFNHKENTNFNGILINPQGPILSDINVRRALSLGLSFEKPDTAYQPITHLLKNNAIESNTHNPFDAKRILTQAGWLRDAKTDIRQKDSQALVLELVFDNRISQTVVAHLIENANEIGIKINAFPLTPTQLQTYLVNKVFDLALLAFDQQHFDQTTFFNNEDFEKPGNWAFFKSTPNKYNETYDIAKQYLAIPAYSSAYSYGYHWRWIVFPKVPSTRSAKHLYQPFAGGGQFWIDRAFLIETRTNRRKSFRFEKAIQVFD</sequence>
<dbReference type="EMBL" id="AAQH01000039">
    <property type="protein sequence ID" value="EAT10704.1"/>
    <property type="molecule type" value="Genomic_DNA"/>
</dbReference>
<dbReference type="PANTHER" id="PTHR30290:SF16">
    <property type="entry name" value="OLIGOPEPTIDE ABC TRANSPORTER, PERIPLASMIC OLIGOPEPTIDE-BINDING PROTEIN"/>
    <property type="match status" value="1"/>
</dbReference>
<dbReference type="Pfam" id="PF00496">
    <property type="entry name" value="SBP_bac_5"/>
    <property type="match status" value="1"/>
</dbReference>
<gene>
    <name evidence="2" type="ORF">RED65_04475</name>
</gene>
<dbReference type="GO" id="GO:0015833">
    <property type="term" value="P:peptide transport"/>
    <property type="evidence" value="ECO:0007669"/>
    <property type="project" value="TreeGrafter"/>
</dbReference>
<dbReference type="GO" id="GO:1904680">
    <property type="term" value="F:peptide transmembrane transporter activity"/>
    <property type="evidence" value="ECO:0007669"/>
    <property type="project" value="TreeGrafter"/>
</dbReference>
<dbReference type="Gene3D" id="3.10.105.10">
    <property type="entry name" value="Dipeptide-binding Protein, Domain 3"/>
    <property type="match status" value="1"/>
</dbReference>
<evidence type="ECO:0000313" key="3">
    <source>
        <dbReference type="Proteomes" id="UP000004263"/>
    </source>
</evidence>
<dbReference type="RefSeq" id="WP_007016853.1">
    <property type="nucleotide sequence ID" value="NZ_AAQH01000039.1"/>
</dbReference>
<dbReference type="HOGENOM" id="CLU_026689_0_0_6"/>
<dbReference type="Gene3D" id="3.40.190.10">
    <property type="entry name" value="Periplasmic binding protein-like II"/>
    <property type="match status" value="1"/>
</dbReference>
<dbReference type="GO" id="GO:0043190">
    <property type="term" value="C:ATP-binding cassette (ABC) transporter complex"/>
    <property type="evidence" value="ECO:0007669"/>
    <property type="project" value="InterPro"/>
</dbReference>
<keyword evidence="3" id="KW-1185">Reference proteome</keyword>
<dbReference type="GO" id="GO:0030288">
    <property type="term" value="C:outer membrane-bounded periplasmic space"/>
    <property type="evidence" value="ECO:0007669"/>
    <property type="project" value="UniProtKB-ARBA"/>
</dbReference>
<evidence type="ECO:0000259" key="1">
    <source>
        <dbReference type="Pfam" id="PF00496"/>
    </source>
</evidence>